<dbReference type="Pfam" id="PF01551">
    <property type="entry name" value="Peptidase_M23"/>
    <property type="match status" value="1"/>
</dbReference>
<reference evidence="4 5" key="1">
    <citation type="submission" date="2015-10" db="EMBL/GenBank/DDBJ databases">
        <title>Metagenome-Assembled Genomes uncover a global brackish microbiome.</title>
        <authorList>
            <person name="Hugerth L.W."/>
            <person name="Larsson J."/>
            <person name="Alneberg J."/>
            <person name="Lindh M.V."/>
            <person name="Legrand C."/>
            <person name="Pinhassi J."/>
            <person name="Andersson A.F."/>
        </authorList>
    </citation>
    <scope>NUCLEOTIDE SEQUENCE [LARGE SCALE GENOMIC DNA]</scope>
    <source>
        <strain evidence="4">BACL3 MAG-120924-bin41</strain>
    </source>
</reference>
<name>A0A0R2WYX8_9GAMM</name>
<proteinExistence type="inferred from homology"/>
<dbReference type="GO" id="GO:0004222">
    <property type="term" value="F:metalloendopeptidase activity"/>
    <property type="evidence" value="ECO:0007669"/>
    <property type="project" value="TreeGrafter"/>
</dbReference>
<comment type="similarity">
    <text evidence="1">Belongs to the E.coli NlpD/Haemophilus LppB family.</text>
</comment>
<feature type="compositionally biased region" description="Polar residues" evidence="2">
    <location>
        <begin position="45"/>
        <end position="72"/>
    </location>
</feature>
<dbReference type="InterPro" id="IPR011055">
    <property type="entry name" value="Dup_hybrid_motif"/>
</dbReference>
<dbReference type="EMBL" id="LIDJ01000320">
    <property type="protein sequence ID" value="KRP27188.1"/>
    <property type="molecule type" value="Genomic_DNA"/>
</dbReference>
<dbReference type="PROSITE" id="PS51257">
    <property type="entry name" value="PROKAR_LIPOPROTEIN"/>
    <property type="match status" value="1"/>
</dbReference>
<dbReference type="CDD" id="cd00118">
    <property type="entry name" value="LysM"/>
    <property type="match status" value="1"/>
</dbReference>
<feature type="region of interest" description="Disordered" evidence="2">
    <location>
        <begin position="45"/>
        <end position="103"/>
    </location>
</feature>
<dbReference type="SMART" id="SM00257">
    <property type="entry name" value="LysM"/>
    <property type="match status" value="1"/>
</dbReference>
<evidence type="ECO:0000313" key="5">
    <source>
        <dbReference type="Proteomes" id="UP000052138"/>
    </source>
</evidence>
<protein>
    <recommendedName>
        <fullName evidence="3">LysM domain-containing protein</fullName>
    </recommendedName>
</protein>
<dbReference type="Proteomes" id="UP000052138">
    <property type="component" value="Unassembled WGS sequence"/>
</dbReference>
<dbReference type="InterPro" id="IPR036779">
    <property type="entry name" value="LysM_dom_sf"/>
</dbReference>
<dbReference type="Pfam" id="PF01476">
    <property type="entry name" value="LysM"/>
    <property type="match status" value="1"/>
</dbReference>
<feature type="domain" description="LysM" evidence="3">
    <location>
        <begin position="101"/>
        <end position="145"/>
    </location>
</feature>
<dbReference type="Gene3D" id="3.10.350.10">
    <property type="entry name" value="LysM domain"/>
    <property type="match status" value="1"/>
</dbReference>
<dbReference type="Gene3D" id="2.70.70.10">
    <property type="entry name" value="Glucose Permease (Domain IIA)"/>
    <property type="match status" value="1"/>
</dbReference>
<dbReference type="SUPFAM" id="SSF51261">
    <property type="entry name" value="Duplicated hybrid motif"/>
    <property type="match status" value="1"/>
</dbReference>
<dbReference type="AlphaFoldDB" id="A0A0R2WYX8"/>
<dbReference type="PANTHER" id="PTHR21666">
    <property type="entry name" value="PEPTIDASE-RELATED"/>
    <property type="match status" value="1"/>
</dbReference>
<evidence type="ECO:0000256" key="1">
    <source>
        <dbReference type="ARBA" id="ARBA00038420"/>
    </source>
</evidence>
<sequence length="332" mass="35121">MRIYQAAILALVITLGACRSYEAPIADQGDRQVVTPPLIVTASTPDSQLRVPTSSPIIVNSDGSTARASQSRRPAEVSVSEPVRRTGGRLEAREPSASRASNHRVRDGESLYSIAFQYDVDVRALALANGLRSPYTIFVGQELSLDLSAPAANAETRSIAIGTPVRNNGVAQAQAGTPARGGVLRRSIGGGTQSVAWRWPAESTRLLRSFGSGDARGIDIAVRNGDPVLAAADGEVVYSGRGVQGSGDLIILRHNDRYLSAYAHNSVMLVSEGTRVKAGEKIAEAGTNLSGDPCCILKFVRMASRLTRWACCRGVDAASRGCAESSSDSIHY</sequence>
<gene>
    <name evidence="4" type="ORF">ABS30_08605</name>
</gene>
<feature type="compositionally biased region" description="Basic and acidic residues" evidence="2">
    <location>
        <begin position="82"/>
        <end position="96"/>
    </location>
</feature>
<organism evidence="4 5">
    <name type="scientific">OM182 bacterium BACL3 MAG-120924-bin41</name>
    <dbReference type="NCBI Taxonomy" id="1655632"/>
    <lineage>
        <taxon>Bacteria</taxon>
        <taxon>Pseudomonadati</taxon>
        <taxon>Pseudomonadota</taxon>
        <taxon>Gammaproteobacteria</taxon>
        <taxon>OMG group</taxon>
        <taxon>OM182 clade</taxon>
    </lineage>
</organism>
<dbReference type="GO" id="GO:0009279">
    <property type="term" value="C:cell outer membrane"/>
    <property type="evidence" value="ECO:0007669"/>
    <property type="project" value="TreeGrafter"/>
</dbReference>
<dbReference type="InterPro" id="IPR016047">
    <property type="entry name" value="M23ase_b-sheet_dom"/>
</dbReference>
<evidence type="ECO:0000313" key="4">
    <source>
        <dbReference type="EMBL" id="KRP27188.1"/>
    </source>
</evidence>
<dbReference type="PANTHER" id="PTHR21666:SF263">
    <property type="entry name" value="MUREIN HYDROLASE ACTIVATOR NLPD"/>
    <property type="match status" value="1"/>
</dbReference>
<evidence type="ECO:0000259" key="3">
    <source>
        <dbReference type="PROSITE" id="PS51782"/>
    </source>
</evidence>
<dbReference type="InterPro" id="IPR018392">
    <property type="entry name" value="LysM"/>
</dbReference>
<dbReference type="CDD" id="cd12797">
    <property type="entry name" value="M23_peptidase"/>
    <property type="match status" value="1"/>
</dbReference>
<comment type="caution">
    <text evidence="4">The sequence shown here is derived from an EMBL/GenBank/DDBJ whole genome shotgun (WGS) entry which is preliminary data.</text>
</comment>
<dbReference type="GO" id="GO:0032153">
    <property type="term" value="C:cell division site"/>
    <property type="evidence" value="ECO:0007669"/>
    <property type="project" value="TreeGrafter"/>
</dbReference>
<feature type="non-terminal residue" evidence="4">
    <location>
        <position position="332"/>
    </location>
</feature>
<evidence type="ECO:0000256" key="2">
    <source>
        <dbReference type="SAM" id="MobiDB-lite"/>
    </source>
</evidence>
<accession>A0A0R2WYX8</accession>
<dbReference type="PROSITE" id="PS51782">
    <property type="entry name" value="LYSM"/>
    <property type="match status" value="1"/>
</dbReference>
<dbReference type="InterPro" id="IPR050570">
    <property type="entry name" value="Cell_wall_metabolism_enzyme"/>
</dbReference>